<evidence type="ECO:0000259" key="12">
    <source>
        <dbReference type="PROSITE" id="PS50109"/>
    </source>
</evidence>
<evidence type="ECO:0000256" key="1">
    <source>
        <dbReference type="ARBA" id="ARBA00000085"/>
    </source>
</evidence>
<dbReference type="InterPro" id="IPR005467">
    <property type="entry name" value="His_kinase_dom"/>
</dbReference>
<dbReference type="eggNOG" id="COG0784">
    <property type="taxonomic scope" value="Bacteria"/>
</dbReference>
<keyword evidence="11" id="KW-1133">Transmembrane helix</keyword>
<dbReference type="Gene3D" id="1.10.287.130">
    <property type="match status" value="1"/>
</dbReference>
<dbReference type="EC" id="2.7.13.3" evidence="2"/>
<evidence type="ECO:0000256" key="9">
    <source>
        <dbReference type="PROSITE-ProRule" id="PRU00169"/>
    </source>
</evidence>
<keyword evidence="3 9" id="KW-0597">Phosphoprotein</keyword>
<dbReference type="AlphaFoldDB" id="D3PDK3"/>
<dbReference type="SMART" id="SM00387">
    <property type="entry name" value="HATPase_c"/>
    <property type="match status" value="1"/>
</dbReference>
<feature type="domain" description="Histidine kinase" evidence="12">
    <location>
        <begin position="293"/>
        <end position="508"/>
    </location>
</feature>
<gene>
    <name evidence="14" type="ordered locus">DEFDS_1208</name>
</gene>
<dbReference type="CDD" id="cd17546">
    <property type="entry name" value="REC_hyHK_CKI1_RcsC-like"/>
    <property type="match status" value="1"/>
</dbReference>
<dbReference type="InterPro" id="IPR036890">
    <property type="entry name" value="HATPase_C_sf"/>
</dbReference>
<dbReference type="InterPro" id="IPR011006">
    <property type="entry name" value="CheY-like_superfamily"/>
</dbReference>
<dbReference type="RefSeq" id="WP_013007923.1">
    <property type="nucleotide sequence ID" value="NC_013939.1"/>
</dbReference>
<dbReference type="InterPro" id="IPR036097">
    <property type="entry name" value="HisK_dim/P_sf"/>
</dbReference>
<dbReference type="InterPro" id="IPR029016">
    <property type="entry name" value="GAF-like_dom_sf"/>
</dbReference>
<dbReference type="Pfam" id="PF00072">
    <property type="entry name" value="Response_reg"/>
    <property type="match status" value="2"/>
</dbReference>
<keyword evidence="8" id="KW-0902">Two-component regulatory system</keyword>
<comment type="catalytic activity">
    <reaction evidence="1">
        <text>ATP + protein L-histidine = ADP + protein N-phospho-L-histidine.</text>
        <dbReference type="EC" id="2.7.13.3"/>
    </reaction>
</comment>
<keyword evidence="5" id="KW-0547">Nucleotide-binding</keyword>
<keyword evidence="15" id="KW-1185">Reference proteome</keyword>
<dbReference type="PRINTS" id="PR00344">
    <property type="entry name" value="BCTRLSENSOR"/>
</dbReference>
<feature type="domain" description="Response regulatory" evidence="13">
    <location>
        <begin position="550"/>
        <end position="666"/>
    </location>
</feature>
<dbReference type="CDD" id="cd16922">
    <property type="entry name" value="HATPase_EvgS-ArcB-TorS-like"/>
    <property type="match status" value="1"/>
</dbReference>
<sequence length="816" mass="95092">MKSKKITYTILFFLSILLTILFLVSKYKINYFHLLITINIIITSFFIIYFLFQFHINYKKTNEKLLKFKKLNKINIQFLEKINDASSYEDIFKGFIETLIENQIIFAGTGYLYNQNTKRLIIKYTLCNSNDFRKDIEIDYNNFIGRYCIEYNKLFIINVDNFKNRCSYSSGLITFNSFYGYYFPIIFQDEVVGVLECLTLNKIDQEILDLLEDVITHLGISIMQIKLFEDSRKLTKELDEKNRILEAQNRELQAQSEELEAQTEELKVQKIELEEYSKRLNKLQQYKNEFIANMSHELRTPLNSIVGLTELILKNNQLDNELKEKLKIINLSGKQLLNIINDILDLSKIESGKIDLEIEEIDLTETIDYVSNIIKPQCNEKNISFKVIFKAKNYLINTDKYKLTQILLNLLSNSVKYTEENGLIELIIEEDTKYIIIHVKDTGIGIPEDLMQNLFEPFVTMGRKFNVQGTGLGLPLTKKLVNLLGGKIAVKSKVGEGTIFTVYIPKELPQSLENQKDEKDKNELAKDIKFDKSEFFNIKENPQDISGKPKILIADDDILSLNEITKLVYEISEDVNIIRATDGLQTKKLIEKEKPDLILLDLDMPKLSGFNILDYLKQNNISTNIIIITALDLDKKDFESYSDLVKAFFIKGKDNRYYLKNLLNKFLTQYKPPQSEVTSEETNTINKIDKETYNILLVEDNFANRYLVKEILKNYNVNIDEAENGIEALEKLKENKYDLVLLDIQMPQMDGYTTFDKIKNELKLSDLPVIALTARSLKNEIDNFKKLGFSDILIKPLNIEEFLKCIKKWIELRNKN</sequence>
<evidence type="ECO:0000256" key="2">
    <source>
        <dbReference type="ARBA" id="ARBA00012438"/>
    </source>
</evidence>
<dbReference type="SMART" id="SM00388">
    <property type="entry name" value="HisKA"/>
    <property type="match status" value="1"/>
</dbReference>
<evidence type="ECO:0000256" key="5">
    <source>
        <dbReference type="ARBA" id="ARBA00022741"/>
    </source>
</evidence>
<dbReference type="OrthoDB" id="9758705at2"/>
<dbReference type="InterPro" id="IPR004358">
    <property type="entry name" value="Sig_transdc_His_kin-like_C"/>
</dbReference>
<dbReference type="PROSITE" id="PS50110">
    <property type="entry name" value="RESPONSE_REGULATORY"/>
    <property type="match status" value="2"/>
</dbReference>
<dbReference type="STRING" id="639282.DEFDS_1208"/>
<organism evidence="14 15">
    <name type="scientific">Deferribacter desulfuricans (strain DSM 14783 / JCM 11476 / NBRC 101012 / SSM1)</name>
    <dbReference type="NCBI Taxonomy" id="639282"/>
    <lineage>
        <taxon>Bacteria</taxon>
        <taxon>Pseudomonadati</taxon>
        <taxon>Deferribacterota</taxon>
        <taxon>Deferribacteres</taxon>
        <taxon>Deferribacterales</taxon>
        <taxon>Deferribacteraceae</taxon>
        <taxon>Deferribacter</taxon>
    </lineage>
</organism>
<feature type="modified residue" description="4-aspartylphosphate" evidence="9">
    <location>
        <position position="743"/>
    </location>
</feature>
<dbReference type="HOGENOM" id="CLU_000445_104_15_0"/>
<keyword evidence="11" id="KW-0472">Membrane</keyword>
<dbReference type="InterPro" id="IPR003661">
    <property type="entry name" value="HisK_dim/P_dom"/>
</dbReference>
<reference evidence="14 15" key="1">
    <citation type="journal article" date="2010" name="DNA Res.">
        <title>Bacterial lifestyle in a deep-sea hydrothermal vent chimney revealed by the genome sequence of the thermophilic bacterium Deferribacter desulfuricans SSM1.</title>
        <authorList>
            <person name="Takaki Y."/>
            <person name="Shimamura S."/>
            <person name="Nakagawa S."/>
            <person name="Fukuhara Y."/>
            <person name="Horikawa H."/>
            <person name="Ankai A."/>
            <person name="Harada T."/>
            <person name="Hosoyama A."/>
            <person name="Oguchi A."/>
            <person name="Fukui S."/>
            <person name="Fujita N."/>
            <person name="Takami H."/>
            <person name="Takai K."/>
        </authorList>
    </citation>
    <scope>NUCLEOTIDE SEQUENCE [LARGE SCALE GENOMIC DNA]</scope>
    <source>
        <strain evidence="15">DSM 14783 / JCM 11476 / NBRC 101012 / SSM1</strain>
    </source>
</reference>
<dbReference type="PROSITE" id="PS50109">
    <property type="entry name" value="HIS_KIN"/>
    <property type="match status" value="1"/>
</dbReference>
<feature type="coiled-coil region" evidence="10">
    <location>
        <begin position="231"/>
        <end position="293"/>
    </location>
</feature>
<dbReference type="CDD" id="cd00082">
    <property type="entry name" value="HisKA"/>
    <property type="match status" value="1"/>
</dbReference>
<accession>D3PDK3</accession>
<dbReference type="CDD" id="cd00156">
    <property type="entry name" value="REC"/>
    <property type="match status" value="1"/>
</dbReference>
<keyword evidence="6" id="KW-0418">Kinase</keyword>
<dbReference type="InterPro" id="IPR001789">
    <property type="entry name" value="Sig_transdc_resp-reg_receiver"/>
</dbReference>
<dbReference type="PANTHER" id="PTHR45339:SF1">
    <property type="entry name" value="HYBRID SIGNAL TRANSDUCTION HISTIDINE KINASE J"/>
    <property type="match status" value="1"/>
</dbReference>
<dbReference type="SUPFAM" id="SSF55874">
    <property type="entry name" value="ATPase domain of HSP90 chaperone/DNA topoisomerase II/histidine kinase"/>
    <property type="match status" value="1"/>
</dbReference>
<name>D3PDK3_DEFDS</name>
<evidence type="ECO:0000256" key="3">
    <source>
        <dbReference type="ARBA" id="ARBA00022553"/>
    </source>
</evidence>
<keyword evidence="7" id="KW-0067">ATP-binding</keyword>
<evidence type="ECO:0000259" key="13">
    <source>
        <dbReference type="PROSITE" id="PS50110"/>
    </source>
</evidence>
<keyword evidence="10" id="KW-0175">Coiled coil</keyword>
<keyword evidence="11" id="KW-0812">Transmembrane</keyword>
<evidence type="ECO:0000256" key="6">
    <source>
        <dbReference type="ARBA" id="ARBA00022777"/>
    </source>
</evidence>
<feature type="transmembrane region" description="Helical" evidence="11">
    <location>
        <begin position="31"/>
        <end position="52"/>
    </location>
</feature>
<feature type="modified residue" description="4-aspartylphosphate" evidence="9">
    <location>
        <position position="601"/>
    </location>
</feature>
<dbReference type="GO" id="GO:0000155">
    <property type="term" value="F:phosphorelay sensor kinase activity"/>
    <property type="evidence" value="ECO:0007669"/>
    <property type="project" value="InterPro"/>
</dbReference>
<keyword evidence="4" id="KW-0808">Transferase</keyword>
<protein>
    <recommendedName>
        <fullName evidence="2">histidine kinase</fullName>
        <ecNumber evidence="2">2.7.13.3</ecNumber>
    </recommendedName>
</protein>
<dbReference type="InterPro" id="IPR003594">
    <property type="entry name" value="HATPase_dom"/>
</dbReference>
<dbReference type="Pfam" id="PF02518">
    <property type="entry name" value="HATPase_c"/>
    <property type="match status" value="1"/>
</dbReference>
<evidence type="ECO:0000256" key="8">
    <source>
        <dbReference type="ARBA" id="ARBA00023012"/>
    </source>
</evidence>
<dbReference type="PANTHER" id="PTHR45339">
    <property type="entry name" value="HYBRID SIGNAL TRANSDUCTION HISTIDINE KINASE J"/>
    <property type="match status" value="1"/>
</dbReference>
<evidence type="ECO:0000313" key="15">
    <source>
        <dbReference type="Proteomes" id="UP000001520"/>
    </source>
</evidence>
<evidence type="ECO:0000256" key="10">
    <source>
        <dbReference type="SAM" id="Coils"/>
    </source>
</evidence>
<dbReference type="Proteomes" id="UP000001520">
    <property type="component" value="Chromosome"/>
</dbReference>
<evidence type="ECO:0000256" key="11">
    <source>
        <dbReference type="SAM" id="Phobius"/>
    </source>
</evidence>
<dbReference type="SMART" id="SM00448">
    <property type="entry name" value="REC"/>
    <property type="match status" value="2"/>
</dbReference>
<dbReference type="EMBL" id="AP011529">
    <property type="protein sequence ID" value="BAI80676.1"/>
    <property type="molecule type" value="Genomic_DNA"/>
</dbReference>
<evidence type="ECO:0000256" key="7">
    <source>
        <dbReference type="ARBA" id="ARBA00022840"/>
    </source>
</evidence>
<dbReference type="Gene3D" id="3.40.50.2300">
    <property type="match status" value="2"/>
</dbReference>
<dbReference type="Pfam" id="PF00512">
    <property type="entry name" value="HisKA"/>
    <property type="match status" value="1"/>
</dbReference>
<dbReference type="eggNOG" id="COG2205">
    <property type="taxonomic scope" value="Bacteria"/>
</dbReference>
<dbReference type="SUPFAM" id="SSF52172">
    <property type="entry name" value="CheY-like"/>
    <property type="match status" value="2"/>
</dbReference>
<proteinExistence type="predicted"/>
<evidence type="ECO:0000256" key="4">
    <source>
        <dbReference type="ARBA" id="ARBA00022679"/>
    </source>
</evidence>
<dbReference type="SUPFAM" id="SSF47384">
    <property type="entry name" value="Homodimeric domain of signal transducing histidine kinase"/>
    <property type="match status" value="1"/>
</dbReference>
<dbReference type="GO" id="GO:0005524">
    <property type="term" value="F:ATP binding"/>
    <property type="evidence" value="ECO:0007669"/>
    <property type="project" value="UniProtKB-KW"/>
</dbReference>
<dbReference type="Gene3D" id="3.30.565.10">
    <property type="entry name" value="Histidine kinase-like ATPase, C-terminal domain"/>
    <property type="match status" value="1"/>
</dbReference>
<dbReference type="SUPFAM" id="SSF55781">
    <property type="entry name" value="GAF domain-like"/>
    <property type="match status" value="1"/>
</dbReference>
<dbReference type="KEGG" id="ddf:DEFDS_1208"/>
<dbReference type="FunFam" id="3.30.565.10:FF:000037">
    <property type="entry name" value="Hybrid sensor histidine kinase/response regulator"/>
    <property type="match status" value="1"/>
</dbReference>
<dbReference type="FunFam" id="1.10.287.130:FF:000001">
    <property type="entry name" value="Two-component sensor histidine kinase"/>
    <property type="match status" value="1"/>
</dbReference>
<feature type="coiled-coil region" evidence="10">
    <location>
        <begin position="712"/>
        <end position="739"/>
    </location>
</feature>
<feature type="transmembrane region" description="Helical" evidence="11">
    <location>
        <begin position="6"/>
        <end position="24"/>
    </location>
</feature>
<evidence type="ECO:0000313" key="14">
    <source>
        <dbReference type="EMBL" id="BAI80676.1"/>
    </source>
</evidence>
<dbReference type="Gene3D" id="3.30.450.40">
    <property type="match status" value="1"/>
</dbReference>
<feature type="domain" description="Response regulatory" evidence="13">
    <location>
        <begin position="694"/>
        <end position="810"/>
    </location>
</feature>